<evidence type="ECO:0000313" key="5">
    <source>
        <dbReference type="Proteomes" id="UP000184346"/>
    </source>
</evidence>
<dbReference type="InterPro" id="IPR050400">
    <property type="entry name" value="Bact_Cytoskel_RodZ"/>
</dbReference>
<dbReference type="SMART" id="SM00530">
    <property type="entry name" value="HTH_XRE"/>
    <property type="match status" value="1"/>
</dbReference>
<dbReference type="PANTHER" id="PTHR34475:SF1">
    <property type="entry name" value="CYTOSKELETON PROTEIN RODZ"/>
    <property type="match status" value="1"/>
</dbReference>
<feature type="compositionally biased region" description="Low complexity" evidence="1">
    <location>
        <begin position="165"/>
        <end position="187"/>
    </location>
</feature>
<feature type="region of interest" description="Disordered" evidence="1">
    <location>
        <begin position="159"/>
        <end position="264"/>
    </location>
</feature>
<dbReference type="STRING" id="1121942.SAMN02745148_00382"/>
<evidence type="ECO:0000259" key="3">
    <source>
        <dbReference type="SMART" id="SM00530"/>
    </source>
</evidence>
<dbReference type="InterPro" id="IPR001387">
    <property type="entry name" value="Cro/C1-type_HTH"/>
</dbReference>
<evidence type="ECO:0000256" key="2">
    <source>
        <dbReference type="SAM" id="Phobius"/>
    </source>
</evidence>
<feature type="compositionally biased region" description="Basic and acidic residues" evidence="1">
    <location>
        <begin position="1"/>
        <end position="10"/>
    </location>
</feature>
<accession>A0A1M4T9L9</accession>
<keyword evidence="2" id="KW-1133">Transmembrane helix</keyword>
<keyword evidence="2" id="KW-0472">Membrane</keyword>
<dbReference type="CDD" id="cd00093">
    <property type="entry name" value="HTH_XRE"/>
    <property type="match status" value="1"/>
</dbReference>
<proteinExistence type="predicted"/>
<dbReference type="Gene3D" id="1.10.260.40">
    <property type="entry name" value="lambda repressor-like DNA-binding domains"/>
    <property type="match status" value="1"/>
</dbReference>
<keyword evidence="5" id="KW-1185">Reference proteome</keyword>
<dbReference type="RefSeq" id="WP_072819164.1">
    <property type="nucleotide sequence ID" value="NZ_FQUJ01000002.1"/>
</dbReference>
<feature type="transmembrane region" description="Helical" evidence="2">
    <location>
        <begin position="116"/>
        <end position="137"/>
    </location>
</feature>
<organism evidence="4 5">
    <name type="scientific">Modicisalibacter ilicicola DSM 19980</name>
    <dbReference type="NCBI Taxonomy" id="1121942"/>
    <lineage>
        <taxon>Bacteria</taxon>
        <taxon>Pseudomonadati</taxon>
        <taxon>Pseudomonadota</taxon>
        <taxon>Gammaproteobacteria</taxon>
        <taxon>Oceanospirillales</taxon>
        <taxon>Halomonadaceae</taxon>
        <taxon>Modicisalibacter</taxon>
    </lineage>
</organism>
<dbReference type="Pfam" id="PF13413">
    <property type="entry name" value="HTH_25"/>
    <property type="match status" value="1"/>
</dbReference>
<dbReference type="GO" id="GO:0003677">
    <property type="term" value="F:DNA binding"/>
    <property type="evidence" value="ECO:0007669"/>
    <property type="project" value="InterPro"/>
</dbReference>
<dbReference type="PANTHER" id="PTHR34475">
    <property type="match status" value="1"/>
</dbReference>
<reference evidence="4 5" key="1">
    <citation type="submission" date="2016-11" db="EMBL/GenBank/DDBJ databases">
        <authorList>
            <person name="Jaros S."/>
            <person name="Januszkiewicz K."/>
            <person name="Wedrychowicz H."/>
        </authorList>
    </citation>
    <scope>NUCLEOTIDE SEQUENCE [LARGE SCALE GENOMIC DNA]</scope>
    <source>
        <strain evidence="4 5">DSM 19980</strain>
    </source>
</reference>
<evidence type="ECO:0000313" key="4">
    <source>
        <dbReference type="EMBL" id="SHE41100.1"/>
    </source>
</evidence>
<dbReference type="Proteomes" id="UP000184346">
    <property type="component" value="Unassembled WGS sequence"/>
</dbReference>
<keyword evidence="2" id="KW-0812">Transmembrane</keyword>
<sequence length="345" mass="36752">MSETQERQEASFEPMHQASPGELLRRERENQGLGLEEVAVQLNLRPAVVAGLEADRYDEVPIAAYRRGYLRAYARLMGIDEREVVDAYNSQHGHGDLERKVTPVHAANPPSRVGSWIFKLVTLLVILGLIALTLLWWQSRDGNDVLAGLGNGETVEMEAADGESADAATSDAAPAEASSAGESPAEASTDDDLPPLPAEDEELGLVEENAADTQTASTEEVAEGDTGSMIEPGTAPTIDEGDGAVEAEETSTTSEAQTAAEPAPDGRRLMFTFNEQSWTEVFDANDQRILVGLQAAGTEATAEGDPPFRLTIGNASGVELRYRGEEVDLGARAGGTNVARFTLGE</sequence>
<feature type="compositionally biased region" description="Low complexity" evidence="1">
    <location>
        <begin position="250"/>
        <end position="263"/>
    </location>
</feature>
<feature type="domain" description="HTH cro/C1-type" evidence="3">
    <location>
        <begin position="23"/>
        <end position="84"/>
    </location>
</feature>
<feature type="compositionally biased region" description="Acidic residues" evidence="1">
    <location>
        <begin position="239"/>
        <end position="249"/>
    </location>
</feature>
<dbReference type="OrthoDB" id="9790252at2"/>
<dbReference type="InterPro" id="IPR025194">
    <property type="entry name" value="RodZ-like_C"/>
</dbReference>
<dbReference type="InterPro" id="IPR010982">
    <property type="entry name" value="Lambda_DNA-bd_dom_sf"/>
</dbReference>
<feature type="compositionally biased region" description="Acidic residues" evidence="1">
    <location>
        <begin position="188"/>
        <end position="205"/>
    </location>
</feature>
<protein>
    <submittedName>
        <fullName evidence="4">Cytoskeleton protein RodZ</fullName>
    </submittedName>
</protein>
<name>A0A1M4T9L9_9GAMM</name>
<gene>
    <name evidence="4" type="ORF">SAMN02745148_00382</name>
</gene>
<dbReference type="AlphaFoldDB" id="A0A1M4T9L9"/>
<evidence type="ECO:0000256" key="1">
    <source>
        <dbReference type="SAM" id="MobiDB-lite"/>
    </source>
</evidence>
<dbReference type="EMBL" id="FQUJ01000002">
    <property type="protein sequence ID" value="SHE41100.1"/>
    <property type="molecule type" value="Genomic_DNA"/>
</dbReference>
<feature type="region of interest" description="Disordered" evidence="1">
    <location>
        <begin position="1"/>
        <end position="22"/>
    </location>
</feature>
<dbReference type="Pfam" id="PF13464">
    <property type="entry name" value="RodZ_C"/>
    <property type="match status" value="1"/>
</dbReference>